<proteinExistence type="predicted"/>
<dbReference type="Proteomes" id="UP000183832">
    <property type="component" value="Unassembled WGS sequence"/>
</dbReference>
<keyword evidence="3" id="KW-1185">Reference proteome</keyword>
<dbReference type="EMBL" id="CVRI01000066">
    <property type="protein sequence ID" value="CRL06283.1"/>
    <property type="molecule type" value="Genomic_DNA"/>
</dbReference>
<name>A0A1J1J171_9DIPT</name>
<protein>
    <submittedName>
        <fullName evidence="2">CLUMA_CG019352, isoform A</fullName>
    </submittedName>
</protein>
<sequence>MDVAVEFGDWLVNNTKSYSIWQFPFVDIKNELKIEISAKMNISLFDEMFPLCANTFHPRSSQRHLKTTHNNKVEGKANKTATL</sequence>
<feature type="region of interest" description="Disordered" evidence="1">
    <location>
        <begin position="60"/>
        <end position="83"/>
    </location>
</feature>
<organism evidence="2 3">
    <name type="scientific">Clunio marinus</name>
    <dbReference type="NCBI Taxonomy" id="568069"/>
    <lineage>
        <taxon>Eukaryota</taxon>
        <taxon>Metazoa</taxon>
        <taxon>Ecdysozoa</taxon>
        <taxon>Arthropoda</taxon>
        <taxon>Hexapoda</taxon>
        <taxon>Insecta</taxon>
        <taxon>Pterygota</taxon>
        <taxon>Neoptera</taxon>
        <taxon>Endopterygota</taxon>
        <taxon>Diptera</taxon>
        <taxon>Nematocera</taxon>
        <taxon>Chironomoidea</taxon>
        <taxon>Chironomidae</taxon>
        <taxon>Clunio</taxon>
    </lineage>
</organism>
<gene>
    <name evidence="2" type="ORF">CLUMA_CG019352</name>
</gene>
<evidence type="ECO:0000256" key="1">
    <source>
        <dbReference type="SAM" id="MobiDB-lite"/>
    </source>
</evidence>
<dbReference type="AlphaFoldDB" id="A0A1J1J171"/>
<feature type="compositionally biased region" description="Basic residues" evidence="1">
    <location>
        <begin position="60"/>
        <end position="69"/>
    </location>
</feature>
<reference evidence="2 3" key="1">
    <citation type="submission" date="2015-04" db="EMBL/GenBank/DDBJ databases">
        <authorList>
            <person name="Syromyatnikov M.Y."/>
            <person name="Popov V.N."/>
        </authorList>
    </citation>
    <scope>NUCLEOTIDE SEQUENCE [LARGE SCALE GENOMIC DNA]</scope>
</reference>
<evidence type="ECO:0000313" key="2">
    <source>
        <dbReference type="EMBL" id="CRL06283.1"/>
    </source>
</evidence>
<accession>A0A1J1J171</accession>
<evidence type="ECO:0000313" key="3">
    <source>
        <dbReference type="Proteomes" id="UP000183832"/>
    </source>
</evidence>